<evidence type="ECO:0000256" key="3">
    <source>
        <dbReference type="ARBA" id="ARBA00022723"/>
    </source>
</evidence>
<dbReference type="PROSITE" id="PS51007">
    <property type="entry name" value="CYTC"/>
    <property type="match status" value="1"/>
</dbReference>
<keyword evidence="10" id="KW-1185">Reference proteome</keyword>
<keyword evidence="4" id="KW-0249">Electron transport</keyword>
<evidence type="ECO:0000259" key="8">
    <source>
        <dbReference type="PROSITE" id="PS51007"/>
    </source>
</evidence>
<keyword evidence="3 6" id="KW-0479">Metal-binding</keyword>
<dbReference type="Proteomes" id="UP001596152">
    <property type="component" value="Unassembled WGS sequence"/>
</dbReference>
<feature type="signal peptide" evidence="7">
    <location>
        <begin position="1"/>
        <end position="20"/>
    </location>
</feature>
<gene>
    <name evidence="9" type="ORF">ACFPIE_10230</name>
</gene>
<dbReference type="InterPro" id="IPR002327">
    <property type="entry name" value="Cyt_c_1A/1B"/>
</dbReference>
<evidence type="ECO:0000256" key="6">
    <source>
        <dbReference type="PROSITE-ProRule" id="PRU00433"/>
    </source>
</evidence>
<dbReference type="Gene3D" id="1.10.760.10">
    <property type="entry name" value="Cytochrome c-like domain"/>
    <property type="match status" value="1"/>
</dbReference>
<evidence type="ECO:0000256" key="4">
    <source>
        <dbReference type="ARBA" id="ARBA00022982"/>
    </source>
</evidence>
<feature type="chain" id="PRO_5045967370" evidence="7">
    <location>
        <begin position="21"/>
        <end position="144"/>
    </location>
</feature>
<evidence type="ECO:0000313" key="9">
    <source>
        <dbReference type="EMBL" id="MFC5344293.1"/>
    </source>
</evidence>
<evidence type="ECO:0000256" key="1">
    <source>
        <dbReference type="ARBA" id="ARBA00022448"/>
    </source>
</evidence>
<dbReference type="SUPFAM" id="SSF46626">
    <property type="entry name" value="Cytochrome c"/>
    <property type="match status" value="1"/>
</dbReference>
<comment type="caution">
    <text evidence="9">The sequence shown here is derived from an EMBL/GenBank/DDBJ whole genome shotgun (WGS) entry which is preliminary data.</text>
</comment>
<keyword evidence="5 6" id="KW-0408">Iron</keyword>
<dbReference type="PRINTS" id="PR00604">
    <property type="entry name" value="CYTCHRMECIAB"/>
</dbReference>
<dbReference type="EMBL" id="JBHSLF010000020">
    <property type="protein sequence ID" value="MFC5344293.1"/>
    <property type="molecule type" value="Genomic_DNA"/>
</dbReference>
<dbReference type="PANTHER" id="PTHR11961">
    <property type="entry name" value="CYTOCHROME C"/>
    <property type="match status" value="1"/>
</dbReference>
<name>A0ABW0FTJ6_9CAUL</name>
<evidence type="ECO:0000256" key="7">
    <source>
        <dbReference type="SAM" id="SignalP"/>
    </source>
</evidence>
<evidence type="ECO:0000256" key="2">
    <source>
        <dbReference type="ARBA" id="ARBA00022617"/>
    </source>
</evidence>
<dbReference type="PROSITE" id="PS51257">
    <property type="entry name" value="PROKAR_LIPOPROTEIN"/>
    <property type="match status" value="1"/>
</dbReference>
<dbReference type="Pfam" id="PF00034">
    <property type="entry name" value="Cytochrom_C"/>
    <property type="match status" value="1"/>
</dbReference>
<evidence type="ECO:0000313" key="10">
    <source>
        <dbReference type="Proteomes" id="UP001596152"/>
    </source>
</evidence>
<reference evidence="10" key="1">
    <citation type="journal article" date="2019" name="Int. J. Syst. Evol. Microbiol.">
        <title>The Global Catalogue of Microorganisms (GCM) 10K type strain sequencing project: providing services to taxonomists for standard genome sequencing and annotation.</title>
        <authorList>
            <consortium name="The Broad Institute Genomics Platform"/>
            <consortium name="The Broad Institute Genome Sequencing Center for Infectious Disease"/>
            <person name="Wu L."/>
            <person name="Ma J."/>
        </authorList>
    </citation>
    <scope>NUCLEOTIDE SEQUENCE [LARGE SCALE GENOMIC DNA]</scope>
    <source>
        <strain evidence="10">JCM 12125</strain>
    </source>
</reference>
<organism evidence="9 10">
    <name type="scientific">Brevundimonas staleyi</name>
    <dbReference type="NCBI Taxonomy" id="74326"/>
    <lineage>
        <taxon>Bacteria</taxon>
        <taxon>Pseudomonadati</taxon>
        <taxon>Pseudomonadota</taxon>
        <taxon>Alphaproteobacteria</taxon>
        <taxon>Caulobacterales</taxon>
        <taxon>Caulobacteraceae</taxon>
        <taxon>Brevundimonas</taxon>
    </lineage>
</organism>
<evidence type="ECO:0000256" key="5">
    <source>
        <dbReference type="ARBA" id="ARBA00023004"/>
    </source>
</evidence>
<dbReference type="InterPro" id="IPR009056">
    <property type="entry name" value="Cyt_c-like_dom"/>
</dbReference>
<keyword evidence="7" id="KW-0732">Signal</keyword>
<dbReference type="InterPro" id="IPR036909">
    <property type="entry name" value="Cyt_c-like_dom_sf"/>
</dbReference>
<feature type="domain" description="Cytochrome c" evidence="8">
    <location>
        <begin position="44"/>
        <end position="143"/>
    </location>
</feature>
<sequence length="144" mass="15454">MTALKVLTPALAVLVLAACSGEPPRPDKPEAPVVEVADVSQLTGDAEAGRLVFNQCRSCHTVEAGVNRVGPSLHGIVGRPVGHEADYRYSTAMAAAGGVWDEQHLYDFLMKPREVIPGTKMTFVGIKDGQRRADLIAYLRTQAN</sequence>
<dbReference type="RefSeq" id="WP_374037142.1">
    <property type="nucleotide sequence ID" value="NZ_CP169082.1"/>
</dbReference>
<keyword evidence="1" id="KW-0813">Transport</keyword>
<protein>
    <submittedName>
        <fullName evidence="9">C-type cytochrome</fullName>
    </submittedName>
</protein>
<proteinExistence type="predicted"/>
<keyword evidence="2 6" id="KW-0349">Heme</keyword>
<accession>A0ABW0FTJ6</accession>